<dbReference type="InterPro" id="IPR011993">
    <property type="entry name" value="PH-like_dom_sf"/>
</dbReference>
<dbReference type="GO" id="GO:0005096">
    <property type="term" value="F:GTPase activator activity"/>
    <property type="evidence" value="ECO:0007669"/>
    <property type="project" value="TreeGrafter"/>
</dbReference>
<dbReference type="PANTHER" id="PTHR23138:SF94">
    <property type="entry name" value="RAN BINDING PROTEIN 1"/>
    <property type="match status" value="1"/>
</dbReference>
<feature type="compositionally biased region" description="Polar residues" evidence="1">
    <location>
        <begin position="157"/>
        <end position="171"/>
    </location>
</feature>
<evidence type="ECO:0000256" key="1">
    <source>
        <dbReference type="SAM" id="MobiDB-lite"/>
    </source>
</evidence>
<comment type="caution">
    <text evidence="3">The sequence shown here is derived from an EMBL/GenBank/DDBJ whole genome shotgun (WGS) entry which is preliminary data.</text>
</comment>
<dbReference type="SMART" id="SM00160">
    <property type="entry name" value="RanBD"/>
    <property type="match status" value="1"/>
</dbReference>
<keyword evidence="4" id="KW-1185">Reference proteome</keyword>
<sequence length="189" mass="21352">MVMLMMKMTTGGLIVIDDEVPESPEIHFEPIVKLNPVEIKTLEENEEVLLKLRAKLFRFDNEADPHEWKERGTGEVKILEHRVTGHVRILMRRDKTLKICANHHNAQQFKTVFEAAQTRIEELSKNQKDESNAENTQSENKEGKSEQDRGPEELSNKLGSLTVSDALNESASAAGDGTTDVVKENSEKD</sequence>
<proteinExistence type="predicted"/>
<name>A0A2T7PDD6_POMCA</name>
<dbReference type="InterPro" id="IPR045255">
    <property type="entry name" value="RanBP1-like"/>
</dbReference>
<dbReference type="Pfam" id="PF00638">
    <property type="entry name" value="Ran_BP1"/>
    <property type="match status" value="1"/>
</dbReference>
<dbReference type="OrthoDB" id="2357150at2759"/>
<feature type="domain" description="RanBD1" evidence="2">
    <location>
        <begin position="27"/>
        <end position="103"/>
    </location>
</feature>
<gene>
    <name evidence="3" type="ORF">C0Q70_06833</name>
</gene>
<dbReference type="AlphaFoldDB" id="A0A2T7PDD6"/>
<dbReference type="Gene3D" id="2.30.29.30">
    <property type="entry name" value="Pleckstrin-homology domain (PH domain)/Phosphotyrosine-binding domain (PTB)"/>
    <property type="match status" value="1"/>
</dbReference>
<accession>A0A2T7PDD6</accession>
<dbReference type="Proteomes" id="UP000245119">
    <property type="component" value="Linkage Group LG4"/>
</dbReference>
<protein>
    <recommendedName>
        <fullName evidence="2">RanBD1 domain-containing protein</fullName>
    </recommendedName>
</protein>
<reference evidence="3 4" key="1">
    <citation type="submission" date="2018-04" db="EMBL/GenBank/DDBJ databases">
        <title>The genome of golden apple snail Pomacea canaliculata provides insight into stress tolerance and invasive adaptation.</title>
        <authorList>
            <person name="Liu C."/>
            <person name="Liu B."/>
            <person name="Ren Y."/>
            <person name="Zhang Y."/>
            <person name="Wang H."/>
            <person name="Li S."/>
            <person name="Jiang F."/>
            <person name="Yin L."/>
            <person name="Zhang G."/>
            <person name="Qian W."/>
            <person name="Fan W."/>
        </authorList>
    </citation>
    <scope>NUCLEOTIDE SEQUENCE [LARGE SCALE GENOMIC DNA]</scope>
    <source>
        <strain evidence="3">SZHN2017</strain>
        <tissue evidence="3">Muscle</tissue>
    </source>
</reference>
<dbReference type="PROSITE" id="PS50196">
    <property type="entry name" value="RANBD1"/>
    <property type="match status" value="1"/>
</dbReference>
<dbReference type="EMBL" id="PZQS01000004">
    <property type="protein sequence ID" value="PVD31421.1"/>
    <property type="molecule type" value="Genomic_DNA"/>
</dbReference>
<dbReference type="InterPro" id="IPR000156">
    <property type="entry name" value="Ran_bind_dom"/>
</dbReference>
<evidence type="ECO:0000313" key="3">
    <source>
        <dbReference type="EMBL" id="PVD31421.1"/>
    </source>
</evidence>
<dbReference type="PANTHER" id="PTHR23138">
    <property type="entry name" value="RAN BINDING PROTEIN"/>
    <property type="match status" value="1"/>
</dbReference>
<evidence type="ECO:0000259" key="2">
    <source>
        <dbReference type="PROSITE" id="PS50196"/>
    </source>
</evidence>
<dbReference type="SUPFAM" id="SSF50729">
    <property type="entry name" value="PH domain-like"/>
    <property type="match status" value="1"/>
</dbReference>
<dbReference type="GO" id="GO:0005737">
    <property type="term" value="C:cytoplasm"/>
    <property type="evidence" value="ECO:0007669"/>
    <property type="project" value="TreeGrafter"/>
</dbReference>
<dbReference type="GO" id="GO:0005643">
    <property type="term" value="C:nuclear pore"/>
    <property type="evidence" value="ECO:0007669"/>
    <property type="project" value="TreeGrafter"/>
</dbReference>
<feature type="compositionally biased region" description="Basic and acidic residues" evidence="1">
    <location>
        <begin position="139"/>
        <end position="155"/>
    </location>
</feature>
<feature type="region of interest" description="Disordered" evidence="1">
    <location>
        <begin position="124"/>
        <end position="189"/>
    </location>
</feature>
<organism evidence="3 4">
    <name type="scientific">Pomacea canaliculata</name>
    <name type="common">Golden apple snail</name>
    <dbReference type="NCBI Taxonomy" id="400727"/>
    <lineage>
        <taxon>Eukaryota</taxon>
        <taxon>Metazoa</taxon>
        <taxon>Spiralia</taxon>
        <taxon>Lophotrochozoa</taxon>
        <taxon>Mollusca</taxon>
        <taxon>Gastropoda</taxon>
        <taxon>Caenogastropoda</taxon>
        <taxon>Architaenioglossa</taxon>
        <taxon>Ampullarioidea</taxon>
        <taxon>Ampullariidae</taxon>
        <taxon>Pomacea</taxon>
    </lineage>
</organism>
<evidence type="ECO:0000313" key="4">
    <source>
        <dbReference type="Proteomes" id="UP000245119"/>
    </source>
</evidence>
<dbReference type="STRING" id="400727.A0A2T7PDD6"/>